<evidence type="ECO:0000256" key="5">
    <source>
        <dbReference type="ARBA" id="ARBA00023136"/>
    </source>
</evidence>
<evidence type="ECO:0000313" key="7">
    <source>
        <dbReference type="EMBL" id="MFI7844064.1"/>
    </source>
</evidence>
<dbReference type="PANTHER" id="PTHR30250:SF26">
    <property type="entry name" value="PSMA PROTEIN"/>
    <property type="match status" value="1"/>
</dbReference>
<keyword evidence="3 6" id="KW-0812">Transmembrane</keyword>
<keyword evidence="2" id="KW-1003">Cell membrane</keyword>
<dbReference type="EMBL" id="JBITRD010000002">
    <property type="protein sequence ID" value="MFI7844064.1"/>
    <property type="molecule type" value="Genomic_DNA"/>
</dbReference>
<evidence type="ECO:0000256" key="6">
    <source>
        <dbReference type="SAM" id="Phobius"/>
    </source>
</evidence>
<feature type="transmembrane region" description="Helical" evidence="6">
    <location>
        <begin position="94"/>
        <end position="112"/>
    </location>
</feature>
<evidence type="ECO:0000256" key="1">
    <source>
        <dbReference type="ARBA" id="ARBA00004651"/>
    </source>
</evidence>
<feature type="transmembrane region" description="Helical" evidence="6">
    <location>
        <begin position="153"/>
        <end position="175"/>
    </location>
</feature>
<keyword evidence="8" id="KW-1185">Reference proteome</keyword>
<evidence type="ECO:0000256" key="3">
    <source>
        <dbReference type="ARBA" id="ARBA00022692"/>
    </source>
</evidence>
<dbReference type="PANTHER" id="PTHR30250">
    <property type="entry name" value="PST FAMILY PREDICTED COLANIC ACID TRANSPORTER"/>
    <property type="match status" value="1"/>
</dbReference>
<feature type="transmembrane region" description="Helical" evidence="6">
    <location>
        <begin position="181"/>
        <end position="203"/>
    </location>
</feature>
<feature type="transmembrane region" description="Helical" evidence="6">
    <location>
        <begin position="301"/>
        <end position="325"/>
    </location>
</feature>
<comment type="caution">
    <text evidence="7">The sequence shown here is derived from an EMBL/GenBank/DDBJ whole genome shotgun (WGS) entry which is preliminary data.</text>
</comment>
<dbReference type="RefSeq" id="WP_396568805.1">
    <property type="nucleotide sequence ID" value="NZ_JBITRD010000002.1"/>
</dbReference>
<comment type="subcellular location">
    <subcellularLocation>
        <location evidence="1">Cell membrane</location>
        <topology evidence="1">Multi-pass membrane protein</topology>
    </subcellularLocation>
</comment>
<feature type="transmembrane region" description="Helical" evidence="6">
    <location>
        <begin position="7"/>
        <end position="29"/>
    </location>
</feature>
<dbReference type="Proteomes" id="UP001614216">
    <property type="component" value="Unassembled WGS sequence"/>
</dbReference>
<keyword evidence="5 6" id="KW-0472">Membrane</keyword>
<feature type="transmembrane region" description="Helical" evidence="6">
    <location>
        <begin position="49"/>
        <end position="73"/>
    </location>
</feature>
<feature type="transmembrane region" description="Helical" evidence="6">
    <location>
        <begin position="375"/>
        <end position="392"/>
    </location>
</feature>
<protein>
    <submittedName>
        <fullName evidence="7">Lipopolysaccharide biosynthesis protein</fullName>
    </submittedName>
</protein>
<feature type="transmembrane region" description="Helical" evidence="6">
    <location>
        <begin position="124"/>
        <end position="141"/>
    </location>
</feature>
<name>A0ABW8AVU5_9FIRM</name>
<sequence>MRSKSAFQNVISAIALQIIIVITGIYIPQLMIVSYGSKINGMVSSISQFISYISLVEAGIGNASLVALFAPIASQNYKKVNGIMTATNNFYKKAGSIFGVLLIGLAVIYPIFSAGEIDISLVRWMVIVVGSSTFVDFMILGKYRVFLNANQKGYIVSITQSIGTIMNAAVCIILMKMQFGILMVKAVATVVYVLRTVYIWSYVKKNYQYLKLNEVPDNSALKRRWDVLIHQITGVVVNSTDVVVLTTFLKNFSEISVYTVYNLIASNIITLLDSFGNSLCSVFGEVFAKKEEKLVQESYQLYEYVFFIISFIASTCILLLMIPFMRVYTMNITDAQYIRPVTAVLFGIIVIGRSIRTPALTMIMAVGHYKETKKAAILEAIINIIVSLLLVRKLGINGVLIGTICSYLYRSIDIIKYIGKNVVKGTIKTTISRVVRNVIIMLVILWGNSKFAYNCSTWTEWIQLACLRGGISVVLFGIVNTCFEPKMSRKVYAMIERIVKKE</sequence>
<gene>
    <name evidence="7" type="ORF">ACIF0M_00680</name>
</gene>
<feature type="transmembrane region" description="Helical" evidence="6">
    <location>
        <begin position="430"/>
        <end position="449"/>
    </location>
</feature>
<dbReference type="InterPro" id="IPR050833">
    <property type="entry name" value="Poly_Biosynth_Transport"/>
</dbReference>
<evidence type="ECO:0000256" key="4">
    <source>
        <dbReference type="ARBA" id="ARBA00022989"/>
    </source>
</evidence>
<organism evidence="7 8">
    <name type="scientific">Dorea amylophila</name>
    <dbReference type="NCBI Taxonomy" id="2981789"/>
    <lineage>
        <taxon>Bacteria</taxon>
        <taxon>Bacillati</taxon>
        <taxon>Bacillota</taxon>
        <taxon>Clostridia</taxon>
        <taxon>Lachnospirales</taxon>
        <taxon>Lachnospiraceae</taxon>
        <taxon>Dorea</taxon>
    </lineage>
</organism>
<keyword evidence="4 6" id="KW-1133">Transmembrane helix</keyword>
<feature type="transmembrane region" description="Helical" evidence="6">
    <location>
        <begin position="461"/>
        <end position="483"/>
    </location>
</feature>
<evidence type="ECO:0000313" key="8">
    <source>
        <dbReference type="Proteomes" id="UP001614216"/>
    </source>
</evidence>
<evidence type="ECO:0000256" key="2">
    <source>
        <dbReference type="ARBA" id="ARBA00022475"/>
    </source>
</evidence>
<reference evidence="7 8" key="1">
    <citation type="submission" date="2024-08" db="EMBL/GenBank/DDBJ databases">
        <authorList>
            <person name="Vancuren S.J."/>
            <person name="Allen-Vercoe E."/>
        </authorList>
    </citation>
    <scope>NUCLEOTIDE SEQUENCE [LARGE SCALE GENOMIC DNA]</scope>
    <source>
        <strain evidence="7 8">16-6-I_42_FAA</strain>
    </source>
</reference>
<accession>A0ABW8AVU5</accession>
<feature type="transmembrane region" description="Helical" evidence="6">
    <location>
        <begin position="337"/>
        <end position="355"/>
    </location>
</feature>
<proteinExistence type="predicted"/>